<organism evidence="1 2">
    <name type="scientific">Paraburkholderia antibiotica</name>
    <dbReference type="NCBI Taxonomy" id="2728839"/>
    <lineage>
        <taxon>Bacteria</taxon>
        <taxon>Pseudomonadati</taxon>
        <taxon>Pseudomonadota</taxon>
        <taxon>Betaproteobacteria</taxon>
        <taxon>Burkholderiales</taxon>
        <taxon>Burkholderiaceae</taxon>
        <taxon>Paraburkholderia</taxon>
    </lineage>
</organism>
<comment type="caution">
    <text evidence="1">The sequence shown here is derived from an EMBL/GenBank/DDBJ whole genome shotgun (WGS) entry which is preliminary data.</text>
</comment>
<proteinExistence type="predicted"/>
<dbReference type="AlphaFoldDB" id="A0A7Y0A1P0"/>
<reference evidence="1 2" key="1">
    <citation type="submission" date="2020-04" db="EMBL/GenBank/DDBJ databases">
        <title>Paraburkholderia sp. G-4-1-8 isolated from soil.</title>
        <authorList>
            <person name="Dahal R.H."/>
        </authorList>
    </citation>
    <scope>NUCLEOTIDE SEQUENCE [LARGE SCALE GENOMIC DNA]</scope>
    <source>
        <strain evidence="1 2">G-4-1-8</strain>
    </source>
</reference>
<protein>
    <submittedName>
        <fullName evidence="1">Uncharacterized protein</fullName>
    </submittedName>
</protein>
<evidence type="ECO:0000313" key="1">
    <source>
        <dbReference type="EMBL" id="NML34855.1"/>
    </source>
</evidence>
<sequence>MTKPPRASIVFYDEDTQQLKMCTVVRSRVQAVIDRATAVTIPPDAPEHSEKSLTDEDARKLGGMLMLLQGFSNPQLRERLQITTEAPMDWNPSLPSGD</sequence>
<keyword evidence="2" id="KW-1185">Reference proteome</keyword>
<dbReference type="Proteomes" id="UP000583127">
    <property type="component" value="Unassembled WGS sequence"/>
</dbReference>
<gene>
    <name evidence="1" type="ORF">HHL14_29025</name>
</gene>
<name>A0A7Y0A1P0_9BURK</name>
<accession>A0A7Y0A1P0</accession>
<evidence type="ECO:0000313" key="2">
    <source>
        <dbReference type="Proteomes" id="UP000583127"/>
    </source>
</evidence>
<dbReference type="EMBL" id="JABBFZ010000026">
    <property type="protein sequence ID" value="NML34855.1"/>
    <property type="molecule type" value="Genomic_DNA"/>
</dbReference>
<dbReference type="RefSeq" id="WP_169501042.1">
    <property type="nucleotide sequence ID" value="NZ_JABBFZ010000026.1"/>
</dbReference>